<reference evidence="1" key="2">
    <citation type="journal article" date="2024" name="Plant">
        <title>Genomic evolution and insights into agronomic trait innovations of Sesamum species.</title>
        <authorList>
            <person name="Miao H."/>
            <person name="Wang L."/>
            <person name="Qu L."/>
            <person name="Liu H."/>
            <person name="Sun Y."/>
            <person name="Le M."/>
            <person name="Wang Q."/>
            <person name="Wei S."/>
            <person name="Zheng Y."/>
            <person name="Lin W."/>
            <person name="Duan Y."/>
            <person name="Cao H."/>
            <person name="Xiong S."/>
            <person name="Wang X."/>
            <person name="Wei L."/>
            <person name="Li C."/>
            <person name="Ma Q."/>
            <person name="Ju M."/>
            <person name="Zhao R."/>
            <person name="Li G."/>
            <person name="Mu C."/>
            <person name="Tian Q."/>
            <person name="Mei H."/>
            <person name="Zhang T."/>
            <person name="Gao T."/>
            <person name="Zhang H."/>
        </authorList>
    </citation>
    <scope>NUCLEOTIDE SEQUENCE</scope>
    <source>
        <strain evidence="1">G01</strain>
    </source>
</reference>
<proteinExistence type="predicted"/>
<gene>
    <name evidence="1" type="ORF">Sangu_2922400</name>
</gene>
<comment type="caution">
    <text evidence="1">The sequence shown here is derived from an EMBL/GenBank/DDBJ whole genome shotgun (WGS) entry which is preliminary data.</text>
</comment>
<accession>A0AAW2IMF9</accession>
<dbReference type="PANTHER" id="PTHR10775">
    <property type="entry name" value="OS08G0208400 PROTEIN"/>
    <property type="match status" value="1"/>
</dbReference>
<evidence type="ECO:0000313" key="1">
    <source>
        <dbReference type="EMBL" id="KAL0282918.1"/>
    </source>
</evidence>
<name>A0AAW2IMF9_9LAMI</name>
<reference evidence="1" key="1">
    <citation type="submission" date="2020-06" db="EMBL/GenBank/DDBJ databases">
        <authorList>
            <person name="Li T."/>
            <person name="Hu X."/>
            <person name="Zhang T."/>
            <person name="Song X."/>
            <person name="Zhang H."/>
            <person name="Dai N."/>
            <person name="Sheng W."/>
            <person name="Hou X."/>
            <person name="Wei L."/>
        </authorList>
    </citation>
    <scope>NUCLEOTIDE SEQUENCE</scope>
    <source>
        <strain evidence="1">G01</strain>
        <tissue evidence="1">Leaf</tissue>
    </source>
</reference>
<sequence length="179" mass="20564">MVYDAVGPYFFSAYPNPKLVGACSSLPIDGTEAGPSLYGYDVSKLSDRFFDVVRAADQPLYNGCDESQLSAVARLVNIKPKNMSERCYDQVSQWASDLLPHDYTLPSDYYYMKKLIQDLGLLVEKIHTCKNGWMLYWKDDIGLEYCKFCGDPRYKPTRDRNPQRKKSLYAVLRYLPLIP</sequence>
<dbReference type="PANTHER" id="PTHR10775:SF188">
    <property type="entry name" value="TRANSPOSASE-ASSOCIATED DOMAIN-CONTAINING PROTEIN"/>
    <property type="match status" value="1"/>
</dbReference>
<organism evidence="1">
    <name type="scientific">Sesamum angustifolium</name>
    <dbReference type="NCBI Taxonomy" id="2727405"/>
    <lineage>
        <taxon>Eukaryota</taxon>
        <taxon>Viridiplantae</taxon>
        <taxon>Streptophyta</taxon>
        <taxon>Embryophyta</taxon>
        <taxon>Tracheophyta</taxon>
        <taxon>Spermatophyta</taxon>
        <taxon>Magnoliopsida</taxon>
        <taxon>eudicotyledons</taxon>
        <taxon>Gunneridae</taxon>
        <taxon>Pentapetalae</taxon>
        <taxon>asterids</taxon>
        <taxon>lamiids</taxon>
        <taxon>Lamiales</taxon>
        <taxon>Pedaliaceae</taxon>
        <taxon>Sesamum</taxon>
    </lineage>
</organism>
<dbReference type="AlphaFoldDB" id="A0AAW2IMF9"/>
<protein>
    <submittedName>
        <fullName evidence="1">Uncharacterized protein</fullName>
    </submittedName>
</protein>
<dbReference type="EMBL" id="JACGWK010001772">
    <property type="protein sequence ID" value="KAL0282918.1"/>
    <property type="molecule type" value="Genomic_DNA"/>
</dbReference>